<evidence type="ECO:0000313" key="3">
    <source>
        <dbReference type="EMBL" id="QEW02159.1"/>
    </source>
</evidence>
<dbReference type="KEGG" id="mlz:F6J85_02955"/>
<keyword evidence="2" id="KW-0472">Membrane</keyword>
<feature type="region of interest" description="Disordered" evidence="1">
    <location>
        <begin position="40"/>
        <end position="76"/>
    </location>
</feature>
<feature type="transmembrane region" description="Helical" evidence="2">
    <location>
        <begin position="12"/>
        <end position="35"/>
    </location>
</feature>
<evidence type="ECO:0000256" key="2">
    <source>
        <dbReference type="SAM" id="Phobius"/>
    </source>
</evidence>
<evidence type="ECO:0000313" key="4">
    <source>
        <dbReference type="Proteomes" id="UP000325516"/>
    </source>
</evidence>
<feature type="compositionally biased region" description="Low complexity" evidence="1">
    <location>
        <begin position="61"/>
        <end position="76"/>
    </location>
</feature>
<sequence>MARRPPGVRTSARWLAGVAVAVAAVAAIVLAVMALQHGTSRPAATDPDPVPSFTFGPPATPAATPTPTTPTAPVAVTSYPRSDERFLSVGSGGMWRGVAGECGVTAPLIERSTDGGQTWTDVTPLYRGIGQLVSLDAFAGTEAEAIARMGDACETEALRTFTQGRFWEPYPEVLAASRYPDPAAPASLLTPQGPVETPCADPRSARASGATVALVCEGTAFVLGSDGQWAPLPATDAAAVAISADAVLVATREDGCEGLQITRLSGDVFADATSLGCAPVDPAAPVALASSGDATLVWSGDSLTRLP</sequence>
<dbReference type="EMBL" id="CP044232">
    <property type="protein sequence ID" value="QEW02159.1"/>
    <property type="molecule type" value="Genomic_DNA"/>
</dbReference>
<accession>A0A5J6L0Z9</accession>
<name>A0A5J6L0Z9_9MICO</name>
<dbReference type="SUPFAM" id="SSF110296">
    <property type="entry name" value="Oligoxyloglucan reducing end-specific cellobiohydrolase"/>
    <property type="match status" value="2"/>
</dbReference>
<keyword evidence="2" id="KW-0812">Transmembrane</keyword>
<protein>
    <recommendedName>
        <fullName evidence="5">Exo-alpha-sialidase</fullName>
    </recommendedName>
</protein>
<dbReference type="RefSeq" id="WP_150923759.1">
    <property type="nucleotide sequence ID" value="NZ_CP044232.1"/>
</dbReference>
<keyword evidence="4" id="KW-1185">Reference proteome</keyword>
<gene>
    <name evidence="3" type="ORF">F6J85_02955</name>
</gene>
<dbReference type="Proteomes" id="UP000325516">
    <property type="component" value="Chromosome"/>
</dbReference>
<evidence type="ECO:0000256" key="1">
    <source>
        <dbReference type="SAM" id="MobiDB-lite"/>
    </source>
</evidence>
<proteinExistence type="predicted"/>
<reference evidence="4" key="1">
    <citation type="submission" date="2019-09" db="EMBL/GenBank/DDBJ databases">
        <title>Mumia zhuanghuii sp. nov. isolated from the intestinal contents of plateau pika (Ochotona curzoniae) in the Qinghai-Tibet plateau of China.</title>
        <authorList>
            <person name="Tian Z."/>
        </authorList>
    </citation>
    <scope>NUCLEOTIDE SEQUENCE [LARGE SCALE GENOMIC DNA]</scope>
    <source>
        <strain evidence="4">L-031</strain>
    </source>
</reference>
<dbReference type="AlphaFoldDB" id="A0A5J6L0Z9"/>
<organism evidence="3 4">
    <name type="scientific">Microbacterium lushaniae</name>
    <dbReference type="NCBI Taxonomy" id="2614639"/>
    <lineage>
        <taxon>Bacteria</taxon>
        <taxon>Bacillati</taxon>
        <taxon>Actinomycetota</taxon>
        <taxon>Actinomycetes</taxon>
        <taxon>Micrococcales</taxon>
        <taxon>Microbacteriaceae</taxon>
        <taxon>Microbacterium</taxon>
    </lineage>
</organism>
<keyword evidence="2" id="KW-1133">Transmembrane helix</keyword>
<evidence type="ECO:0008006" key="5">
    <source>
        <dbReference type="Google" id="ProtNLM"/>
    </source>
</evidence>